<dbReference type="Proteomes" id="UP000290572">
    <property type="component" value="Unassembled WGS sequence"/>
</dbReference>
<organism evidence="2 3">
    <name type="scientific">Labeo rohita</name>
    <name type="common">Indian major carp</name>
    <name type="synonym">Cyprinus rohita</name>
    <dbReference type="NCBI Taxonomy" id="84645"/>
    <lineage>
        <taxon>Eukaryota</taxon>
        <taxon>Metazoa</taxon>
        <taxon>Chordata</taxon>
        <taxon>Craniata</taxon>
        <taxon>Vertebrata</taxon>
        <taxon>Euteleostomi</taxon>
        <taxon>Actinopterygii</taxon>
        <taxon>Neopterygii</taxon>
        <taxon>Teleostei</taxon>
        <taxon>Ostariophysi</taxon>
        <taxon>Cypriniformes</taxon>
        <taxon>Cyprinidae</taxon>
        <taxon>Labeoninae</taxon>
        <taxon>Labeonini</taxon>
        <taxon>Labeo</taxon>
    </lineage>
</organism>
<sequence>MRSRQGIYQENTELLIGHFQFAQQIGSFSSTHVTLSIRQLPKFFDMFKNDRESNIFFHSGCGADREVGFIKENTESGRLLNPPVHWEQHISLLCAEAAPCCSPSLMLQQPPAKQHHGASRRAAVQPIHAPAKPDGYPPDVAHDIFEGILPVELAHCLNLLISKKYFTLDKLNESIQKFPYKWTDKSNRPHAIPRTFMLKKSIGGNAHENWSLLRLLPFLIGHLVPPDEPAWQDVQKVLQLEYPDITHIQLTKNVSVNGVNYREEVSLIQLGALLDPYPLADYRIGGRRMVTLKRFIQIQEVQLQRGNDSFRETGTQLKITPGLKSDILEKLAEEIFQYTAYPQNYQIDEINAEFQRITTVPLETTFMAQLDSLLPQLTSIFNKKGGVSGQKLAKHLAILQEDIEGDDIQRDLQNSTMGVYVINKEGGEIGAHDDIGIYVEGEIILDNIGSVAQACAMMLGVIYVLNMAYPKELKYSYEFIQKVLLKMDGERLSPKVLGLKNKIIAGL</sequence>
<keyword evidence="3" id="KW-1185">Reference proteome</keyword>
<comment type="caution">
    <text evidence="2">The sequence shown here is derived from an EMBL/GenBank/DDBJ whole genome shotgun (WGS) entry which is preliminary data.</text>
</comment>
<gene>
    <name evidence="2" type="ORF">ROHU_006755</name>
</gene>
<evidence type="ECO:0000256" key="1">
    <source>
        <dbReference type="SAM" id="MobiDB-lite"/>
    </source>
</evidence>
<accession>A0A498MRI8</accession>
<reference evidence="2 3" key="1">
    <citation type="submission" date="2018-03" db="EMBL/GenBank/DDBJ databases">
        <title>Draft genome sequence of Rohu Carp (Labeo rohita).</title>
        <authorList>
            <person name="Das P."/>
            <person name="Kushwaha B."/>
            <person name="Joshi C.G."/>
            <person name="Kumar D."/>
            <person name="Nagpure N.S."/>
            <person name="Sahoo L."/>
            <person name="Das S.P."/>
            <person name="Bit A."/>
            <person name="Patnaik S."/>
            <person name="Meher P.K."/>
            <person name="Jayasankar P."/>
            <person name="Koringa P.G."/>
            <person name="Patel N.V."/>
            <person name="Hinsu A.T."/>
            <person name="Kumar R."/>
            <person name="Pandey M."/>
            <person name="Agarwal S."/>
            <person name="Srivastava S."/>
            <person name="Singh M."/>
            <person name="Iquebal M.A."/>
            <person name="Jaiswal S."/>
            <person name="Angadi U.B."/>
            <person name="Kumar N."/>
            <person name="Raza M."/>
            <person name="Shah T.M."/>
            <person name="Rai A."/>
            <person name="Jena J.K."/>
        </authorList>
    </citation>
    <scope>NUCLEOTIDE SEQUENCE [LARGE SCALE GENOMIC DNA]</scope>
    <source>
        <strain evidence="2">DASCIFA01</strain>
        <tissue evidence="2">Testis</tissue>
    </source>
</reference>
<dbReference type="AlphaFoldDB" id="A0A498MRI8"/>
<dbReference type="PANTHER" id="PTHR31025">
    <property type="entry name" value="SI:CH211-196P9.1-RELATED"/>
    <property type="match status" value="1"/>
</dbReference>
<protein>
    <submittedName>
        <fullName evidence="2">Sterile alpha motif domain-containing 3-like protein</fullName>
    </submittedName>
</protein>
<dbReference type="PANTHER" id="PTHR31025:SF25">
    <property type="entry name" value="ZINC FINGER (C2H2)-60"/>
    <property type="match status" value="1"/>
</dbReference>
<proteinExistence type="predicted"/>
<evidence type="ECO:0000313" key="2">
    <source>
        <dbReference type="EMBL" id="RXN22463.1"/>
    </source>
</evidence>
<feature type="region of interest" description="Disordered" evidence="1">
    <location>
        <begin position="109"/>
        <end position="132"/>
    </location>
</feature>
<dbReference type="EMBL" id="QBIY01012592">
    <property type="protein sequence ID" value="RXN22463.1"/>
    <property type="molecule type" value="Genomic_DNA"/>
</dbReference>
<evidence type="ECO:0000313" key="3">
    <source>
        <dbReference type="Proteomes" id="UP000290572"/>
    </source>
</evidence>
<name>A0A498MRI8_LABRO</name>